<evidence type="ECO:0000256" key="1">
    <source>
        <dbReference type="SAM" id="Phobius"/>
    </source>
</evidence>
<proteinExistence type="predicted"/>
<keyword evidence="1" id="KW-1133">Transmembrane helix</keyword>
<protein>
    <submittedName>
        <fullName evidence="2">DUF2768 family protein</fullName>
    </submittedName>
</protein>
<dbReference type="Proteomes" id="UP001569428">
    <property type="component" value="Unassembled WGS sequence"/>
</dbReference>
<gene>
    <name evidence="2" type="ORF">ACCI49_07120</name>
</gene>
<sequence>MGFQGQRKKIISLVCFIVSGVILFVVVFSWSGSIAL</sequence>
<keyword evidence="3" id="KW-1185">Reference proteome</keyword>
<evidence type="ECO:0000313" key="2">
    <source>
        <dbReference type="EMBL" id="MFA0810688.1"/>
    </source>
</evidence>
<name>A0ABV4NY94_9GAMM</name>
<dbReference type="InterPro" id="IPR020076">
    <property type="entry name" value="DUF2768"/>
</dbReference>
<evidence type="ECO:0000313" key="3">
    <source>
        <dbReference type="Proteomes" id="UP001569428"/>
    </source>
</evidence>
<keyword evidence="1" id="KW-0472">Membrane</keyword>
<dbReference type="Pfam" id="PF10966">
    <property type="entry name" value="DUF2768"/>
    <property type="match status" value="1"/>
</dbReference>
<reference evidence="2 3" key="1">
    <citation type="submission" date="2024-08" db="EMBL/GenBank/DDBJ databases">
        <authorList>
            <person name="Ishaq N."/>
        </authorList>
    </citation>
    <scope>NUCLEOTIDE SEQUENCE [LARGE SCALE GENOMIC DNA]</scope>
    <source>
        <strain evidence="2 3">DSM 18651</strain>
    </source>
</reference>
<feature type="transmembrane region" description="Helical" evidence="1">
    <location>
        <begin position="12"/>
        <end position="31"/>
    </location>
</feature>
<organism evidence="2 3">
    <name type="scientific">Microbulbifer epialgicus</name>
    <dbReference type="NCBI Taxonomy" id="393907"/>
    <lineage>
        <taxon>Bacteria</taxon>
        <taxon>Pseudomonadati</taxon>
        <taxon>Pseudomonadota</taxon>
        <taxon>Gammaproteobacteria</taxon>
        <taxon>Cellvibrionales</taxon>
        <taxon>Microbulbiferaceae</taxon>
        <taxon>Microbulbifer</taxon>
    </lineage>
</organism>
<comment type="caution">
    <text evidence="2">The sequence shown here is derived from an EMBL/GenBank/DDBJ whole genome shotgun (WGS) entry which is preliminary data.</text>
</comment>
<dbReference type="RefSeq" id="WP_371838262.1">
    <property type="nucleotide sequence ID" value="NZ_JBGMEK010000011.1"/>
</dbReference>
<keyword evidence="1" id="KW-0812">Transmembrane</keyword>
<dbReference type="EMBL" id="JBGMEK010000011">
    <property type="protein sequence ID" value="MFA0810688.1"/>
    <property type="molecule type" value="Genomic_DNA"/>
</dbReference>
<accession>A0ABV4NY94</accession>